<protein>
    <recommendedName>
        <fullName evidence="2 6">Nicotianamine synthase</fullName>
        <ecNumber evidence="2 6">2.5.1.43</ecNumber>
    </recommendedName>
</protein>
<evidence type="ECO:0000256" key="5">
    <source>
        <dbReference type="ARBA" id="ARBA00049391"/>
    </source>
</evidence>
<dbReference type="OMA" id="DTIFHNF"/>
<comment type="catalytic activity">
    <reaction evidence="5 6">
        <text>3 S-adenosyl-L-methionine = nicotianamine + 3 S-methyl-5'-thioadenosine + 3 H(+)</text>
        <dbReference type="Rhea" id="RHEA:16481"/>
        <dbReference type="ChEBI" id="CHEBI:15378"/>
        <dbReference type="ChEBI" id="CHEBI:17509"/>
        <dbReference type="ChEBI" id="CHEBI:58249"/>
        <dbReference type="ChEBI" id="CHEBI:59789"/>
        <dbReference type="EC" id="2.5.1.43"/>
    </reaction>
</comment>
<evidence type="ECO:0000313" key="8">
    <source>
        <dbReference type="Proteomes" id="UP000030748"/>
    </source>
</evidence>
<comment type="similarity">
    <text evidence="1 6">Belongs to the nicotianamine synthase (NAS)-like family.</text>
</comment>
<accession>A0A022RKI5</accession>
<keyword evidence="3 6" id="KW-0808">Transferase</keyword>
<dbReference type="KEGG" id="egt:105954593"/>
<sequence>MVCVGEIDPLVRKICKLHDKISKLDNLSPSKEVDSLFTQLVTTCIPPHPIDVTKLCTKIQRIRNNLIRLCGKAESLLEKHYSTILISLENPITNHLHLFPYYSNYLKLSQLEYHLLTRHFNPNSNPTHLAFVGSGPLPLTSIILATHHLKSAIFHNYDIDHSANSVAEKLVVSNLDLSERMVFHTKDIMGTSSDELRQYEVVFLAALVGMESDEKVRVIEHLAVNMVDGAFLVVRSAKGARAFLYPVVGPACLRGFEVLSVYHPTDDVINSVVIARKCREISGENINQGLDIDDTLSKMNMIEELACDHYLC</sequence>
<dbReference type="InterPro" id="IPR029063">
    <property type="entry name" value="SAM-dependent_MTases_sf"/>
</dbReference>
<dbReference type="PANTHER" id="PTHR32266">
    <property type="entry name" value="NICOTIANAMINE SYNTHASE 3"/>
    <property type="match status" value="1"/>
</dbReference>
<reference evidence="7 8" key="1">
    <citation type="journal article" date="2013" name="Proc. Natl. Acad. Sci. U.S.A.">
        <title>Fine-scale variation in meiotic recombination in Mimulus inferred from population shotgun sequencing.</title>
        <authorList>
            <person name="Hellsten U."/>
            <person name="Wright K.M."/>
            <person name="Jenkins J."/>
            <person name="Shu S."/>
            <person name="Yuan Y."/>
            <person name="Wessler S.R."/>
            <person name="Schmutz J."/>
            <person name="Willis J.H."/>
            <person name="Rokhsar D.S."/>
        </authorList>
    </citation>
    <scope>NUCLEOTIDE SEQUENCE [LARGE SCALE GENOMIC DNA]</scope>
    <source>
        <strain evidence="8">cv. DUN x IM62</strain>
    </source>
</reference>
<organism evidence="7 8">
    <name type="scientific">Erythranthe guttata</name>
    <name type="common">Yellow monkey flower</name>
    <name type="synonym">Mimulus guttatus</name>
    <dbReference type="NCBI Taxonomy" id="4155"/>
    <lineage>
        <taxon>Eukaryota</taxon>
        <taxon>Viridiplantae</taxon>
        <taxon>Streptophyta</taxon>
        <taxon>Embryophyta</taxon>
        <taxon>Tracheophyta</taxon>
        <taxon>Spermatophyta</taxon>
        <taxon>Magnoliopsida</taxon>
        <taxon>eudicotyledons</taxon>
        <taxon>Gunneridae</taxon>
        <taxon>Pentapetalae</taxon>
        <taxon>asterids</taxon>
        <taxon>lamiids</taxon>
        <taxon>Lamiales</taxon>
        <taxon>Phrymaceae</taxon>
        <taxon>Erythranthe</taxon>
    </lineage>
</organism>
<dbReference type="AlphaFoldDB" id="A0A022RKI5"/>
<comment type="function">
    <text evidence="6">Synthesizes nicotianamine, a polyamine which serves as a sensor for the physiological iron status within the plant, and/or might be involved in the transport of iron.</text>
</comment>
<dbReference type="Pfam" id="PF03059">
    <property type="entry name" value="NAS"/>
    <property type="match status" value="1"/>
</dbReference>
<dbReference type="PROSITE" id="PS51142">
    <property type="entry name" value="NAS"/>
    <property type="match status" value="1"/>
</dbReference>
<dbReference type="GO" id="GO:0030410">
    <property type="term" value="F:nicotianamine synthase activity"/>
    <property type="evidence" value="ECO:0000318"/>
    <property type="project" value="GO_Central"/>
</dbReference>
<dbReference type="EC" id="2.5.1.43" evidence="2 6"/>
<keyword evidence="4 6" id="KW-0949">S-adenosyl-L-methionine</keyword>
<evidence type="ECO:0000256" key="4">
    <source>
        <dbReference type="ARBA" id="ARBA00022691"/>
    </source>
</evidence>
<dbReference type="GO" id="GO:0030418">
    <property type="term" value="P:nicotianamine biosynthetic process"/>
    <property type="evidence" value="ECO:0000318"/>
    <property type="project" value="GO_Central"/>
</dbReference>
<dbReference type="PANTHER" id="PTHR32266:SF12">
    <property type="entry name" value="NICOTIANAMINE SYNTHASE 3"/>
    <property type="match status" value="1"/>
</dbReference>
<dbReference type="PhylomeDB" id="A0A022RKI5"/>
<dbReference type="eggNOG" id="ENOG502SMCB">
    <property type="taxonomic scope" value="Eukaryota"/>
</dbReference>
<dbReference type="Proteomes" id="UP000030748">
    <property type="component" value="Unassembled WGS sequence"/>
</dbReference>
<evidence type="ECO:0000256" key="1">
    <source>
        <dbReference type="ARBA" id="ARBA00007009"/>
    </source>
</evidence>
<evidence type="ECO:0000256" key="2">
    <source>
        <dbReference type="ARBA" id="ARBA00012675"/>
    </source>
</evidence>
<evidence type="ECO:0000256" key="3">
    <source>
        <dbReference type="ARBA" id="ARBA00022679"/>
    </source>
</evidence>
<dbReference type="EMBL" id="KI630401">
    <property type="protein sequence ID" value="EYU40499.1"/>
    <property type="molecule type" value="Genomic_DNA"/>
</dbReference>
<evidence type="ECO:0000256" key="6">
    <source>
        <dbReference type="RuleBase" id="RU368095"/>
    </source>
</evidence>
<dbReference type="OrthoDB" id="1858069at2759"/>
<name>A0A022RKI5_ERYGU</name>
<gene>
    <name evidence="7" type="ORF">MIMGU_mgv1a019915mg</name>
</gene>
<proteinExistence type="inferred from homology"/>
<dbReference type="Gene3D" id="3.40.50.150">
    <property type="entry name" value="Vaccinia Virus protein VP39"/>
    <property type="match status" value="1"/>
</dbReference>
<evidence type="ECO:0000313" key="7">
    <source>
        <dbReference type="EMBL" id="EYU40499.1"/>
    </source>
</evidence>
<dbReference type="InterPro" id="IPR004298">
    <property type="entry name" value="Nicotian_synth"/>
</dbReference>
<keyword evidence="8" id="KW-1185">Reference proteome</keyword>